<dbReference type="PIRSF" id="PIRSF029394">
    <property type="entry name" value="UCP029394"/>
    <property type="match status" value="1"/>
</dbReference>
<reference evidence="1 2" key="1">
    <citation type="submission" date="2017-05" db="EMBL/GenBank/DDBJ databases">
        <title>Biotechnological potential of actinobacteria isolated from South African environments.</title>
        <authorList>
            <person name="Le Roes-Hill M."/>
            <person name="Prins A."/>
            <person name="Durrell K.A."/>
        </authorList>
    </citation>
    <scope>NUCLEOTIDE SEQUENCE [LARGE SCALE GENOMIC DNA]</scope>
    <source>
        <strain evidence="1">M26</strain>
    </source>
</reference>
<dbReference type="InterPro" id="IPR016918">
    <property type="entry name" value="UCP029394"/>
</dbReference>
<evidence type="ECO:0000313" key="1">
    <source>
        <dbReference type="EMBL" id="OUC96026.1"/>
    </source>
</evidence>
<dbReference type="InterPro" id="IPR032710">
    <property type="entry name" value="NTF2-like_dom_sf"/>
</dbReference>
<sequence length="129" mass="14265">MVRLHEVLERWLSGRAPRTAEEFAAFARAHMPGFTLSGPDGSSLTRDQVLAWVEAAHGRTPGIGIRIREVELVAVDGPLLVAAYQEGQRGTGADRNRRATAVFLRDPVAPHGLRWRHLHETWMPETPAG</sequence>
<dbReference type="EMBL" id="NGFP01000067">
    <property type="protein sequence ID" value="OUC96026.1"/>
    <property type="molecule type" value="Genomic_DNA"/>
</dbReference>
<dbReference type="Proteomes" id="UP000194761">
    <property type="component" value="Unassembled WGS sequence"/>
</dbReference>
<organism evidence="1 2">
    <name type="scientific">Streptosporangium minutum</name>
    <dbReference type="NCBI Taxonomy" id="569862"/>
    <lineage>
        <taxon>Bacteria</taxon>
        <taxon>Bacillati</taxon>
        <taxon>Actinomycetota</taxon>
        <taxon>Actinomycetes</taxon>
        <taxon>Streptosporangiales</taxon>
        <taxon>Streptosporangiaceae</taxon>
        <taxon>Streptosporangium</taxon>
    </lineage>
</organism>
<keyword evidence="2" id="KW-1185">Reference proteome</keyword>
<gene>
    <name evidence="1" type="ORF">CA984_16575</name>
</gene>
<comment type="caution">
    <text evidence="1">The sequence shown here is derived from an EMBL/GenBank/DDBJ whole genome shotgun (WGS) entry which is preliminary data.</text>
</comment>
<evidence type="ECO:0000313" key="2">
    <source>
        <dbReference type="Proteomes" id="UP000194761"/>
    </source>
</evidence>
<dbReference type="AlphaFoldDB" id="A0A243RM65"/>
<protein>
    <submittedName>
        <fullName evidence="1">Uncharacterized protein</fullName>
    </submittedName>
</protein>
<dbReference type="SUPFAM" id="SSF54427">
    <property type="entry name" value="NTF2-like"/>
    <property type="match status" value="1"/>
</dbReference>
<accession>A0A243RM65</accession>
<dbReference type="Gene3D" id="3.10.450.50">
    <property type="match status" value="1"/>
</dbReference>
<proteinExistence type="predicted"/>
<name>A0A243RM65_9ACTN</name>